<sequence>MRKEIIDFMVKACLMTLLFALFARCSSYDDLKVDSDSSKITLIRDKFNEAESKFINSGVKVNKTFRQSLERRIEWDKIFTNNDTSYVPITLLLPDSLSSNNGKMLLDGNVYLRISKLENNYQFDMLTLLPENGIPVGFTGNLLLEDYFIGNVSIAKYQNGIFIKSNKVNDQNASGKKALAMVYDCNDVLIGVVCVDPPIGPDGAQNIPPFCSNRYEKVCKWVVADPGYIPPPSIGGGGGGSSNSGYFSSIPNQLSTYLFNKPYGILKNVDCSTIQSWIDLGKVVVNQAQVDKLNSIVAVKSSSGGTGGPGITTVDVAKVQSLENAMSGVINLDYYSITVNNLPSGFSTPEALLSYFRLNINNMFSSSKTAEFLPYVWYGVNDTNLWNSSNPTNSVVAIDLGPEYGSVITTRATPQNWIFTTIYDPNFLSHPVTGNREFGFTTNSNGSYTFYTRGVDRLTGIGETFVQFMSDFTPDVISQYSPFDQGDQLWRSFQEGFTNFINNNNGSAFKNTPTIKRANWLLIRQVLDGTKSITDLNSSC</sequence>
<accession>A0ABX7CJU5</accession>
<keyword evidence="2" id="KW-1185">Reference proteome</keyword>
<dbReference type="Proteomes" id="UP000595498">
    <property type="component" value="Chromosome"/>
</dbReference>
<name>A0ABX7CJU5_SPHMU</name>
<organism evidence="1 2">
    <name type="scientific">Sphingobacterium multivorum</name>
    <dbReference type="NCBI Taxonomy" id="28454"/>
    <lineage>
        <taxon>Bacteria</taxon>
        <taxon>Pseudomonadati</taxon>
        <taxon>Bacteroidota</taxon>
        <taxon>Sphingobacteriia</taxon>
        <taxon>Sphingobacteriales</taxon>
        <taxon>Sphingobacteriaceae</taxon>
        <taxon>Sphingobacterium</taxon>
    </lineage>
</organism>
<dbReference type="EMBL" id="CP068224">
    <property type="protein sequence ID" value="QQT52332.1"/>
    <property type="molecule type" value="Genomic_DNA"/>
</dbReference>
<evidence type="ECO:0000313" key="2">
    <source>
        <dbReference type="Proteomes" id="UP000595498"/>
    </source>
</evidence>
<evidence type="ECO:0000313" key="1">
    <source>
        <dbReference type="EMBL" id="QQT52332.1"/>
    </source>
</evidence>
<gene>
    <name evidence="1" type="ORF">I6I98_18925</name>
</gene>
<protein>
    <recommendedName>
        <fullName evidence="3">DUF5689 domain-containing protein</fullName>
    </recommendedName>
</protein>
<proteinExistence type="predicted"/>
<reference evidence="1 2" key="1">
    <citation type="submission" date="2021-01" db="EMBL/GenBank/DDBJ databases">
        <title>FDA dAtabase for Regulatory Grade micrObial Sequences (FDA-ARGOS): Supporting development and validation of Infectious Disease Dx tests.</title>
        <authorList>
            <person name="Sproer C."/>
            <person name="Gronow S."/>
            <person name="Severitt S."/>
            <person name="Schroder I."/>
            <person name="Tallon L."/>
            <person name="Sadzewicz L."/>
            <person name="Zhao X."/>
            <person name="Boylan J."/>
            <person name="Ott S."/>
            <person name="Bowen H."/>
            <person name="Vavikolanu K."/>
            <person name="Mehta A."/>
            <person name="Aluvathingal J."/>
            <person name="Nadendla S."/>
            <person name="Lowell S."/>
            <person name="Myers T."/>
            <person name="Yan Y."/>
            <person name="Sichtig H."/>
        </authorList>
    </citation>
    <scope>NUCLEOTIDE SEQUENCE [LARGE SCALE GENOMIC DNA]</scope>
    <source>
        <strain evidence="1 2">FDAARGOS_1141</strain>
    </source>
</reference>
<evidence type="ECO:0008006" key="3">
    <source>
        <dbReference type="Google" id="ProtNLM"/>
    </source>
</evidence>